<dbReference type="PANTHER" id="PTHR19308:SF14">
    <property type="entry name" value="START DOMAIN-CONTAINING PROTEIN"/>
    <property type="match status" value="1"/>
</dbReference>
<comment type="caution">
    <text evidence="4">The sequence shown here is derived from an EMBL/GenBank/DDBJ whole genome shotgun (WGS) entry which is preliminary data.</text>
</comment>
<feature type="compositionally biased region" description="Low complexity" evidence="1">
    <location>
        <begin position="403"/>
        <end position="443"/>
    </location>
</feature>
<dbReference type="InterPro" id="IPR051213">
    <property type="entry name" value="START_lipid_transfer"/>
</dbReference>
<feature type="compositionally biased region" description="Low complexity" evidence="1">
    <location>
        <begin position="471"/>
        <end position="482"/>
    </location>
</feature>
<evidence type="ECO:0000256" key="1">
    <source>
        <dbReference type="SAM" id="MobiDB-lite"/>
    </source>
</evidence>
<feature type="transmembrane region" description="Helical" evidence="2">
    <location>
        <begin position="522"/>
        <end position="544"/>
    </location>
</feature>
<dbReference type="GO" id="GO:0008289">
    <property type="term" value="F:lipid binding"/>
    <property type="evidence" value="ECO:0007669"/>
    <property type="project" value="InterPro"/>
</dbReference>
<dbReference type="PANTHER" id="PTHR19308">
    <property type="entry name" value="PHOSPHATIDYLCHOLINE TRANSFER PROTEIN"/>
    <property type="match status" value="1"/>
</dbReference>
<proteinExistence type="predicted"/>
<accession>A0A5C5FP23</accession>
<name>A0A5C5FP23_9BASI</name>
<keyword evidence="2" id="KW-0812">Transmembrane</keyword>
<reference evidence="4 5" key="1">
    <citation type="submission" date="2019-03" db="EMBL/GenBank/DDBJ databases">
        <title>Rhodosporidium diobovatum UCD-FST 08-225 genome sequencing, assembly, and annotation.</title>
        <authorList>
            <person name="Fakankun I.U."/>
            <person name="Fristensky B."/>
            <person name="Levin D.B."/>
        </authorList>
    </citation>
    <scope>NUCLEOTIDE SEQUENCE [LARGE SCALE GENOMIC DNA]</scope>
    <source>
        <strain evidence="4 5">UCD-FST 08-225</strain>
    </source>
</reference>
<protein>
    <submittedName>
        <fullName evidence="4">Proteophosphoglycan ppg4</fullName>
    </submittedName>
</protein>
<sequence>MSTSTAVTPLQDTQKSILSLLLSLSPLYFLVTARSKLGLDGLHVGLLQVLLLLVLRAGLDLLPSGLRRKPASAPAPVVVVKAAPPATAQAPSPRTRDEMVGTGDKVTRAEKQRTKRRRIKAAPAPVPPPVFPADKLDETVANFLHITAPAFLPHVEATPTTSIPSAPLAEWKSTYQGDNVEVLQHPKLGSLFGICATFPDVPIRQLFQVLQDIGSRSQWDSMSEGADEIERFEVEGRKGNCLHMRMKGMAMVKAKDLVLLSVASKLPMADDTTSEAGKPVADKLQIFAATTSVDHPRVPPTPAYNRMQLSVSGFLIEEVGAGGSKIVQITDLSGLGSWIPGAVLRTITQTMLPKSLIKLGATAAAVTDFTADFPPPTLGARAPPPVPAAAHDDGAEASDDDASSAYDSDGSSSSSSSTSPTTPPSTDLVTSSGSPSSPSSPAASRDVHFLLAQLRSITSRLAALETMVAAPNAGGAPPRRGPWYALGMGSRASSSSPQRKLTGAGAAGASETGTALLGPGTLGALATLGSAAAAAVAVAAVAAWGKQRR</sequence>
<dbReference type="CDD" id="cd00177">
    <property type="entry name" value="START"/>
    <property type="match status" value="1"/>
</dbReference>
<dbReference type="Pfam" id="PF01852">
    <property type="entry name" value="START"/>
    <property type="match status" value="1"/>
</dbReference>
<dbReference type="Proteomes" id="UP000311382">
    <property type="component" value="Unassembled WGS sequence"/>
</dbReference>
<dbReference type="OrthoDB" id="333905at2759"/>
<dbReference type="InterPro" id="IPR002913">
    <property type="entry name" value="START_lipid-bd_dom"/>
</dbReference>
<keyword evidence="5" id="KW-1185">Reference proteome</keyword>
<feature type="compositionally biased region" description="Low complexity" evidence="1">
    <location>
        <begin position="84"/>
        <end position="93"/>
    </location>
</feature>
<keyword evidence="2" id="KW-1133">Transmembrane helix</keyword>
<feature type="region of interest" description="Disordered" evidence="1">
    <location>
        <begin position="375"/>
        <end position="443"/>
    </location>
</feature>
<dbReference type="GO" id="GO:0005737">
    <property type="term" value="C:cytoplasm"/>
    <property type="evidence" value="ECO:0007669"/>
    <property type="project" value="UniProtKB-ARBA"/>
</dbReference>
<dbReference type="SUPFAM" id="SSF55961">
    <property type="entry name" value="Bet v1-like"/>
    <property type="match status" value="1"/>
</dbReference>
<evidence type="ECO:0000313" key="4">
    <source>
        <dbReference type="EMBL" id="TNY18553.1"/>
    </source>
</evidence>
<feature type="region of interest" description="Disordered" evidence="1">
    <location>
        <begin position="471"/>
        <end position="506"/>
    </location>
</feature>
<organism evidence="4 5">
    <name type="scientific">Rhodotorula diobovata</name>
    <dbReference type="NCBI Taxonomy" id="5288"/>
    <lineage>
        <taxon>Eukaryota</taxon>
        <taxon>Fungi</taxon>
        <taxon>Dikarya</taxon>
        <taxon>Basidiomycota</taxon>
        <taxon>Pucciniomycotina</taxon>
        <taxon>Microbotryomycetes</taxon>
        <taxon>Sporidiobolales</taxon>
        <taxon>Sporidiobolaceae</taxon>
        <taxon>Rhodotorula</taxon>
    </lineage>
</organism>
<evidence type="ECO:0000313" key="5">
    <source>
        <dbReference type="Proteomes" id="UP000311382"/>
    </source>
</evidence>
<dbReference type="EMBL" id="SOZI01000133">
    <property type="protein sequence ID" value="TNY18553.1"/>
    <property type="molecule type" value="Genomic_DNA"/>
</dbReference>
<gene>
    <name evidence="4" type="ORF">DMC30DRAFT_418741</name>
</gene>
<evidence type="ECO:0000259" key="3">
    <source>
        <dbReference type="PROSITE" id="PS50848"/>
    </source>
</evidence>
<feature type="compositionally biased region" description="Basic and acidic residues" evidence="1">
    <location>
        <begin position="94"/>
        <end position="112"/>
    </location>
</feature>
<evidence type="ECO:0000256" key="2">
    <source>
        <dbReference type="SAM" id="Phobius"/>
    </source>
</evidence>
<dbReference type="InterPro" id="IPR023393">
    <property type="entry name" value="START-like_dom_sf"/>
</dbReference>
<dbReference type="PROSITE" id="PS50848">
    <property type="entry name" value="START"/>
    <property type="match status" value="1"/>
</dbReference>
<feature type="compositionally biased region" description="Pro residues" evidence="1">
    <location>
        <begin position="375"/>
        <end position="387"/>
    </location>
</feature>
<feature type="region of interest" description="Disordered" evidence="1">
    <location>
        <begin position="84"/>
        <end position="131"/>
    </location>
</feature>
<keyword evidence="2" id="KW-0472">Membrane</keyword>
<feature type="domain" description="START" evidence="3">
    <location>
        <begin position="171"/>
        <end position="358"/>
    </location>
</feature>
<dbReference type="Gene3D" id="3.30.530.20">
    <property type="match status" value="1"/>
</dbReference>
<dbReference type="AlphaFoldDB" id="A0A5C5FP23"/>